<protein>
    <submittedName>
        <fullName evidence="2">Uncharacterized protein</fullName>
    </submittedName>
</protein>
<accession>A0A7G6T4U1</accession>
<proteinExistence type="predicted"/>
<reference evidence="4" key="1">
    <citation type="journal article" date="2020" name="Mol. Plant Microbe">
        <title>Rhizobial microsymbionts of the narrowly endemic Oxytropis species growing in Kamchatka are characterized by significant genetic diversity and possess a set of genes that are associated with T3SS and T6SS secretion systems and can affect the development of symbiosis.</title>
        <authorList>
            <person name="Safronova V."/>
            <person name="Guro P."/>
            <person name="Sazanova A."/>
            <person name="Kuznetsova I."/>
            <person name="Belimov A."/>
            <person name="Yakubov V."/>
            <person name="Chirak E."/>
            <person name="Afonin A."/>
            <person name="Gogolev Y."/>
            <person name="Andronov E."/>
            <person name="Tikhonovich I."/>
        </authorList>
    </citation>
    <scope>NUCLEOTIDE SEQUENCE [LARGE SCALE GENOMIC DNA]</scope>
    <source>
        <strain evidence="4">583</strain>
        <plasmid evidence="4">p_3</plasmid>
    </source>
</reference>
<dbReference type="EMBL" id="CP050298">
    <property type="protein sequence ID" value="QND61925.1"/>
    <property type="molecule type" value="Genomic_DNA"/>
</dbReference>
<geneLocation type="plasmid" evidence="2 4">
    <name>p_3</name>
</geneLocation>
<reference evidence="2" key="2">
    <citation type="journal article" date="2020" name="Mol. Plant Microbe Interact.">
        <title>Complete genome sequences of four natural Pseudomonas isolates that catabolize a wide range of aromatic compounds relevant to lignin valorization.</title>
        <authorList>
            <person name="Hatmaker E.A."/>
            <person name="Presle G."/>
            <person name="Cannon O."/>
            <person name="Guss A.M."/>
            <person name="Elkins J.G."/>
        </authorList>
    </citation>
    <scope>NUCLEOTIDE SEQUENCE</scope>
    <source>
        <strain evidence="2">583</strain>
        <plasmid evidence="2">p_3</plasmid>
    </source>
</reference>
<keyword evidence="1" id="KW-0732">Signal</keyword>
<feature type="chain" id="PRO_5036203081" evidence="1">
    <location>
        <begin position="23"/>
        <end position="91"/>
    </location>
</feature>
<organism evidence="2 4">
    <name type="scientific">Mesorhizobium huakuii</name>
    <dbReference type="NCBI Taxonomy" id="28104"/>
    <lineage>
        <taxon>Bacteria</taxon>
        <taxon>Pseudomonadati</taxon>
        <taxon>Pseudomonadota</taxon>
        <taxon>Alphaproteobacteria</taxon>
        <taxon>Hyphomicrobiales</taxon>
        <taxon>Phyllobacteriaceae</taxon>
        <taxon>Mesorhizobium</taxon>
    </lineage>
</organism>
<evidence type="ECO:0000313" key="4">
    <source>
        <dbReference type="Proteomes" id="UP000515465"/>
    </source>
</evidence>
<dbReference type="RefSeq" id="WP_183454717.1">
    <property type="nucleotide sequence ID" value="NZ_CP050298.1"/>
</dbReference>
<gene>
    <name evidence="2" type="ORF">HB778_36675</name>
    <name evidence="3" type="ORF">HB778_37940</name>
</gene>
<sequence length="91" mass="9412">MYKTGALTLALLIQGASGSVTARALDNGPNGAPPPLALSDFERALTINDRYGGLTVNVPEGPFWLTPDAFIYRAGLATASSSSCGSMLPRV</sequence>
<dbReference type="EMBL" id="CP050298">
    <property type="protein sequence ID" value="QND61773.1"/>
    <property type="molecule type" value="Genomic_DNA"/>
</dbReference>
<name>A0A7G6T4U1_9HYPH</name>
<evidence type="ECO:0000256" key="1">
    <source>
        <dbReference type="SAM" id="SignalP"/>
    </source>
</evidence>
<feature type="signal peptide" evidence="1">
    <location>
        <begin position="1"/>
        <end position="22"/>
    </location>
</feature>
<evidence type="ECO:0000313" key="2">
    <source>
        <dbReference type="EMBL" id="QND61773.1"/>
    </source>
</evidence>
<dbReference type="Proteomes" id="UP000515465">
    <property type="component" value="Plasmid p_3"/>
</dbReference>
<dbReference type="AlphaFoldDB" id="A0A7G6T4U1"/>
<keyword evidence="2" id="KW-0614">Plasmid</keyword>
<evidence type="ECO:0000313" key="3">
    <source>
        <dbReference type="EMBL" id="QND61925.1"/>
    </source>
</evidence>